<organism evidence="2 3">
    <name type="scientific">Arthrobacter phage Jinkies</name>
    <dbReference type="NCBI Taxonomy" id="2743903"/>
    <lineage>
        <taxon>Viruses</taxon>
        <taxon>Duplodnaviria</taxon>
        <taxon>Heunggongvirae</taxon>
        <taxon>Uroviricota</taxon>
        <taxon>Caudoviricetes</taxon>
        <taxon>Berryhillviridae</taxon>
        <taxon>Jinkiesvirus</taxon>
        <taxon>Jinkiesvirus jinkies</taxon>
    </lineage>
</organism>
<protein>
    <submittedName>
        <fullName evidence="2">NrdH-like glutaredoxin</fullName>
    </submittedName>
</protein>
<keyword evidence="3" id="KW-1185">Reference proteome</keyword>
<evidence type="ECO:0000313" key="2">
    <source>
        <dbReference type="EMBL" id="QKY78993.1"/>
    </source>
</evidence>
<gene>
    <name evidence="2" type="primary">45</name>
    <name evidence="2" type="ORF">Jinkies_45</name>
</gene>
<dbReference type="Proteomes" id="UP000594363">
    <property type="component" value="Segment"/>
</dbReference>
<dbReference type="Pfam" id="PF00462">
    <property type="entry name" value="Glutaredoxin"/>
    <property type="match status" value="1"/>
</dbReference>
<dbReference type="SUPFAM" id="SSF52833">
    <property type="entry name" value="Thioredoxin-like"/>
    <property type="match status" value="1"/>
</dbReference>
<evidence type="ECO:0000313" key="3">
    <source>
        <dbReference type="Proteomes" id="UP000594363"/>
    </source>
</evidence>
<dbReference type="PROSITE" id="PS51354">
    <property type="entry name" value="GLUTAREDOXIN_2"/>
    <property type="match status" value="1"/>
</dbReference>
<feature type="domain" description="Glutaredoxin" evidence="1">
    <location>
        <begin position="9"/>
        <end position="69"/>
    </location>
</feature>
<evidence type="ECO:0000259" key="1">
    <source>
        <dbReference type="Pfam" id="PF00462"/>
    </source>
</evidence>
<accession>A0A7S5WS18</accession>
<reference evidence="2 3" key="1">
    <citation type="submission" date="2020-05" db="EMBL/GenBank/DDBJ databases">
        <authorList>
            <person name="Bohanan V.A."/>
            <person name="Brazelton B.R."/>
            <person name="Coffey L.M."/>
            <person name="Donovan A.R."/>
            <person name="Gales A.C."/>
            <person name="Glasscock A.J."/>
            <person name="Grill M."/>
            <person name="Harper M.C."/>
            <person name="Hollowell C.E."/>
            <person name="Liu T.Y."/>
            <person name="Mansour C."/>
            <person name="McDowell A.D."/>
            <person name="Miller T.E."/>
            <person name="Nash A.G."/>
            <person name="Seo J."/>
            <person name="Sherman Z.A."/>
            <person name="Albert R.M."/>
            <person name="Ayala A."/>
            <person name="Monti D.L."/>
            <person name="Garlena R.A."/>
            <person name="Russell D.A."/>
            <person name="Pope W.H."/>
            <person name="Jacobs-Sera D."/>
            <person name="Hatfull G.F."/>
        </authorList>
    </citation>
    <scope>NUCLEOTIDE SEQUENCE [LARGE SCALE GENOMIC DNA]</scope>
</reference>
<name>A0A7S5WS18_9CAUD</name>
<dbReference type="InterPro" id="IPR002109">
    <property type="entry name" value="Glutaredoxin"/>
</dbReference>
<dbReference type="Gene3D" id="3.40.30.10">
    <property type="entry name" value="Glutaredoxin"/>
    <property type="match status" value="1"/>
</dbReference>
<proteinExistence type="predicted"/>
<dbReference type="InterPro" id="IPR036249">
    <property type="entry name" value="Thioredoxin-like_sf"/>
</dbReference>
<sequence length="103" mass="11228">MVRETEVSITLYSKPGCVQCNAIKRKFKAEGLVEGEDFTVTDVSLPENEGDLLALKALGFEGVPVTAVNSDDPFYGYDINKISDVIARKKRTKLHVVPEAAVA</sequence>
<dbReference type="EMBL" id="MT498043">
    <property type="protein sequence ID" value="QKY78993.1"/>
    <property type="molecule type" value="Genomic_DNA"/>
</dbReference>